<dbReference type="GO" id="GO:0015833">
    <property type="term" value="P:peptide transport"/>
    <property type="evidence" value="ECO:0007669"/>
    <property type="project" value="InterPro"/>
</dbReference>
<dbReference type="InterPro" id="IPR013563">
    <property type="entry name" value="Oligopep_ABC_C"/>
</dbReference>
<dbReference type="Proteomes" id="UP000199205">
    <property type="component" value="Unassembled WGS sequence"/>
</dbReference>
<dbReference type="InterPro" id="IPR003439">
    <property type="entry name" value="ABC_transporter-like_ATP-bd"/>
</dbReference>
<evidence type="ECO:0000256" key="4">
    <source>
        <dbReference type="ARBA" id="ARBA00022741"/>
    </source>
</evidence>
<dbReference type="PROSITE" id="PS00211">
    <property type="entry name" value="ABC_TRANSPORTER_1"/>
    <property type="match status" value="1"/>
</dbReference>
<dbReference type="PANTHER" id="PTHR43776:SF7">
    <property type="entry name" value="D,D-DIPEPTIDE TRANSPORT ATP-BINDING PROTEIN DDPF-RELATED"/>
    <property type="match status" value="1"/>
</dbReference>
<gene>
    <name evidence="7" type="ORF">GA0061101_104154</name>
</gene>
<dbReference type="OrthoDB" id="5357528at2"/>
<evidence type="ECO:0000313" key="7">
    <source>
        <dbReference type="EMBL" id="SCB22285.1"/>
    </source>
</evidence>
<reference evidence="7 8" key="1">
    <citation type="submission" date="2016-08" db="EMBL/GenBank/DDBJ databases">
        <authorList>
            <person name="Seilhamer J.J."/>
        </authorList>
    </citation>
    <scope>NUCLEOTIDE SEQUENCE [LARGE SCALE GENOMIC DNA]</scope>
    <source>
        <strain evidence="7 8">P1-7</strain>
    </source>
</reference>
<dbReference type="GO" id="GO:0016887">
    <property type="term" value="F:ATP hydrolysis activity"/>
    <property type="evidence" value="ECO:0007669"/>
    <property type="project" value="InterPro"/>
</dbReference>
<dbReference type="EMBL" id="FMAF01000004">
    <property type="protein sequence ID" value="SCB22285.1"/>
    <property type="molecule type" value="Genomic_DNA"/>
</dbReference>
<keyword evidence="4" id="KW-0547">Nucleotide-binding</keyword>
<dbReference type="GO" id="GO:0005886">
    <property type="term" value="C:plasma membrane"/>
    <property type="evidence" value="ECO:0007669"/>
    <property type="project" value="UniProtKB-SubCell"/>
</dbReference>
<dbReference type="InterPro" id="IPR017871">
    <property type="entry name" value="ABC_transporter-like_CS"/>
</dbReference>
<evidence type="ECO:0000259" key="6">
    <source>
        <dbReference type="PROSITE" id="PS50893"/>
    </source>
</evidence>
<dbReference type="InterPro" id="IPR027417">
    <property type="entry name" value="P-loop_NTPase"/>
</dbReference>
<dbReference type="Gene3D" id="3.40.50.300">
    <property type="entry name" value="P-loop containing nucleotide triphosphate hydrolases"/>
    <property type="match status" value="1"/>
</dbReference>
<dbReference type="SMART" id="SM00382">
    <property type="entry name" value="AAA"/>
    <property type="match status" value="1"/>
</dbReference>
<dbReference type="Pfam" id="PF08352">
    <property type="entry name" value="oligo_HPY"/>
    <property type="match status" value="1"/>
</dbReference>
<comment type="subcellular location">
    <subcellularLocation>
        <location evidence="1">Cell inner membrane</location>
        <topology evidence="1">Peripheral membrane protein</topology>
    </subcellularLocation>
</comment>
<evidence type="ECO:0000256" key="3">
    <source>
        <dbReference type="ARBA" id="ARBA00022448"/>
    </source>
</evidence>
<dbReference type="InterPro" id="IPR050319">
    <property type="entry name" value="ABC_transp_ATP-bind"/>
</dbReference>
<accession>A0A1C3V3L6</accession>
<sequence>MTLEKTIPSNGDEAGLALAARNLQFSYSPGFSLWPGRAQGFHAIKDVSLELKPGETLGLVGESGCGKSTLASLLCGDRMPTSGAIELFGQSFDDLMKPNRRGLARHLQVISQDTLGALDPRRSVGHQMLETLAIHRIGHPSSRSDRAAETFKAVSLPVSALQKFPHQLSGGQRQRVAIARALIVEPKILLCDEPVSALDVSVQAQVLNLLLDLQRARGLSLLFISHDVRVVRHVSHRVAIMEAGQIVETGPTEEVFANPDHPYTAKLLSAVPRGRRHKMRQAAAVLETL</sequence>
<name>A0A1C3V3L6_9HYPH</name>
<dbReference type="SUPFAM" id="SSF52540">
    <property type="entry name" value="P-loop containing nucleoside triphosphate hydrolases"/>
    <property type="match status" value="1"/>
</dbReference>
<protein>
    <submittedName>
        <fullName evidence="7">Peptide/nickel transport system ATP-binding protein</fullName>
    </submittedName>
</protein>
<evidence type="ECO:0000256" key="5">
    <source>
        <dbReference type="ARBA" id="ARBA00022840"/>
    </source>
</evidence>
<dbReference type="AlphaFoldDB" id="A0A1C3V3L6"/>
<dbReference type="RefSeq" id="WP_037192356.1">
    <property type="nucleotide sequence ID" value="NZ_FMAF01000004.1"/>
</dbReference>
<keyword evidence="3" id="KW-0813">Transport</keyword>
<dbReference type="GO" id="GO:0005524">
    <property type="term" value="F:ATP binding"/>
    <property type="evidence" value="ECO:0007669"/>
    <property type="project" value="UniProtKB-KW"/>
</dbReference>
<dbReference type="CDD" id="cd03257">
    <property type="entry name" value="ABC_NikE_OppD_transporters"/>
    <property type="match status" value="1"/>
</dbReference>
<evidence type="ECO:0000256" key="1">
    <source>
        <dbReference type="ARBA" id="ARBA00004417"/>
    </source>
</evidence>
<evidence type="ECO:0000256" key="2">
    <source>
        <dbReference type="ARBA" id="ARBA00005417"/>
    </source>
</evidence>
<evidence type="ECO:0000313" key="8">
    <source>
        <dbReference type="Proteomes" id="UP000199205"/>
    </source>
</evidence>
<dbReference type="GO" id="GO:0055085">
    <property type="term" value="P:transmembrane transport"/>
    <property type="evidence" value="ECO:0007669"/>
    <property type="project" value="UniProtKB-ARBA"/>
</dbReference>
<comment type="similarity">
    <text evidence="2">Belongs to the ABC transporter superfamily.</text>
</comment>
<keyword evidence="5 7" id="KW-0067">ATP-binding</keyword>
<dbReference type="InterPro" id="IPR003593">
    <property type="entry name" value="AAA+_ATPase"/>
</dbReference>
<dbReference type="PROSITE" id="PS50893">
    <property type="entry name" value="ABC_TRANSPORTER_2"/>
    <property type="match status" value="1"/>
</dbReference>
<dbReference type="Pfam" id="PF00005">
    <property type="entry name" value="ABC_tran"/>
    <property type="match status" value="1"/>
</dbReference>
<dbReference type="PANTHER" id="PTHR43776">
    <property type="entry name" value="TRANSPORT ATP-BINDING PROTEIN"/>
    <property type="match status" value="1"/>
</dbReference>
<proteinExistence type="inferred from homology"/>
<organism evidence="7 8">
    <name type="scientific">Rhizobium lusitanum</name>
    <dbReference type="NCBI Taxonomy" id="293958"/>
    <lineage>
        <taxon>Bacteria</taxon>
        <taxon>Pseudomonadati</taxon>
        <taxon>Pseudomonadota</taxon>
        <taxon>Alphaproteobacteria</taxon>
        <taxon>Hyphomicrobiales</taxon>
        <taxon>Rhizobiaceae</taxon>
        <taxon>Rhizobium/Agrobacterium group</taxon>
        <taxon>Rhizobium</taxon>
    </lineage>
</organism>
<feature type="domain" description="ABC transporter" evidence="6">
    <location>
        <begin position="18"/>
        <end position="268"/>
    </location>
</feature>